<sequence length="141" mass="14763">MTPAATVAVPRSAPLTARFARASLVALLVTLGFTVPAPASAAPAATSCYGGAVTVHYGEVRDFGPYVTTSRCTDINMRMTGGDAEFGWACVQFARAGACNYWTKIGRSWTTIATDVLNGTRFTVPNGVDLEGSSATFQIAF</sequence>
<dbReference type="AlphaFoldDB" id="A0AAU3HW85"/>
<name>A0AAU3HW85_9ACTN</name>
<keyword evidence="1" id="KW-0732">Signal</keyword>
<reference evidence="2" key="1">
    <citation type="submission" date="2022-10" db="EMBL/GenBank/DDBJ databases">
        <title>The complete genomes of actinobacterial strains from the NBC collection.</title>
        <authorList>
            <person name="Joergensen T.S."/>
            <person name="Alvarez Arevalo M."/>
            <person name="Sterndorff E.B."/>
            <person name="Faurdal D."/>
            <person name="Vuksanovic O."/>
            <person name="Mourched A.-S."/>
            <person name="Charusanti P."/>
            <person name="Shaw S."/>
            <person name="Blin K."/>
            <person name="Weber T."/>
        </authorList>
    </citation>
    <scope>NUCLEOTIDE SEQUENCE</scope>
    <source>
        <strain evidence="2">NBC_01393</strain>
    </source>
</reference>
<feature type="chain" id="PRO_5043973721" description="Secreted protein" evidence="1">
    <location>
        <begin position="42"/>
        <end position="141"/>
    </location>
</feature>
<evidence type="ECO:0008006" key="3">
    <source>
        <dbReference type="Google" id="ProtNLM"/>
    </source>
</evidence>
<evidence type="ECO:0000256" key="1">
    <source>
        <dbReference type="SAM" id="SignalP"/>
    </source>
</evidence>
<proteinExistence type="predicted"/>
<accession>A0AAU3HW85</accession>
<protein>
    <recommendedName>
        <fullName evidence="3">Secreted protein</fullName>
    </recommendedName>
</protein>
<evidence type="ECO:0000313" key="2">
    <source>
        <dbReference type="EMBL" id="WTZ09302.1"/>
    </source>
</evidence>
<dbReference type="EMBL" id="CP109546">
    <property type="protein sequence ID" value="WTZ09302.1"/>
    <property type="molecule type" value="Genomic_DNA"/>
</dbReference>
<organism evidence="2">
    <name type="scientific">Streptomyces sp. NBC_01393</name>
    <dbReference type="NCBI Taxonomy" id="2903851"/>
    <lineage>
        <taxon>Bacteria</taxon>
        <taxon>Bacillati</taxon>
        <taxon>Actinomycetota</taxon>
        <taxon>Actinomycetes</taxon>
        <taxon>Kitasatosporales</taxon>
        <taxon>Streptomycetaceae</taxon>
        <taxon>Streptomyces</taxon>
    </lineage>
</organism>
<feature type="signal peptide" evidence="1">
    <location>
        <begin position="1"/>
        <end position="41"/>
    </location>
</feature>
<gene>
    <name evidence="2" type="ORF">OG699_15635</name>
</gene>